<dbReference type="GO" id="GO:0004180">
    <property type="term" value="F:carboxypeptidase activity"/>
    <property type="evidence" value="ECO:0007669"/>
    <property type="project" value="UniProtKB-KW"/>
</dbReference>
<dbReference type="RefSeq" id="WP_379708198.1">
    <property type="nucleotide sequence ID" value="NZ_JBHTBS010000001.1"/>
</dbReference>
<dbReference type="EMBL" id="JBHTBS010000001">
    <property type="protein sequence ID" value="MFC7335760.1"/>
    <property type="molecule type" value="Genomic_DNA"/>
</dbReference>
<evidence type="ECO:0000256" key="7">
    <source>
        <dbReference type="RuleBase" id="RU004016"/>
    </source>
</evidence>
<name>A0ABW2L3G2_9BACT</name>
<dbReference type="Proteomes" id="UP001596472">
    <property type="component" value="Unassembled WGS sequence"/>
</dbReference>
<comment type="caution">
    <text evidence="10">The sequence shown here is derived from an EMBL/GenBank/DDBJ whole genome shotgun (WGS) entry which is preliminary data.</text>
</comment>
<keyword evidence="4" id="KW-0133">Cell shape</keyword>
<keyword evidence="10" id="KW-0645">Protease</keyword>
<evidence type="ECO:0000256" key="3">
    <source>
        <dbReference type="ARBA" id="ARBA00022801"/>
    </source>
</evidence>
<dbReference type="PRINTS" id="PR00725">
    <property type="entry name" value="DADACBPTASE1"/>
</dbReference>
<evidence type="ECO:0000256" key="1">
    <source>
        <dbReference type="ARBA" id="ARBA00007164"/>
    </source>
</evidence>
<keyword evidence="3 10" id="KW-0378">Hydrolase</keyword>
<gene>
    <name evidence="10" type="ORF">ACFQY0_01120</name>
</gene>
<keyword evidence="2 8" id="KW-0732">Signal</keyword>
<dbReference type="InterPro" id="IPR018044">
    <property type="entry name" value="Peptidase_S11"/>
</dbReference>
<dbReference type="SUPFAM" id="SSF56601">
    <property type="entry name" value="beta-lactamase/transpeptidase-like"/>
    <property type="match status" value="1"/>
</dbReference>
<dbReference type="PANTHER" id="PTHR21581">
    <property type="entry name" value="D-ALANYL-D-ALANINE CARBOXYPEPTIDASE"/>
    <property type="match status" value="1"/>
</dbReference>
<evidence type="ECO:0000256" key="5">
    <source>
        <dbReference type="ARBA" id="ARBA00022984"/>
    </source>
</evidence>
<keyword evidence="11" id="KW-1185">Reference proteome</keyword>
<feature type="chain" id="PRO_5045299683" evidence="8">
    <location>
        <begin position="19"/>
        <end position="299"/>
    </location>
</feature>
<evidence type="ECO:0000259" key="9">
    <source>
        <dbReference type="Pfam" id="PF00768"/>
    </source>
</evidence>
<evidence type="ECO:0000256" key="8">
    <source>
        <dbReference type="SAM" id="SignalP"/>
    </source>
</evidence>
<dbReference type="PANTHER" id="PTHR21581:SF6">
    <property type="entry name" value="TRAFFICKING PROTEIN PARTICLE COMPLEX SUBUNIT 12"/>
    <property type="match status" value="1"/>
</dbReference>
<dbReference type="Gene3D" id="3.40.710.10">
    <property type="entry name" value="DD-peptidase/beta-lactamase superfamily"/>
    <property type="match status" value="1"/>
</dbReference>
<reference evidence="11" key="1">
    <citation type="journal article" date="2019" name="Int. J. Syst. Evol. Microbiol.">
        <title>The Global Catalogue of Microorganisms (GCM) 10K type strain sequencing project: providing services to taxonomists for standard genome sequencing and annotation.</title>
        <authorList>
            <consortium name="The Broad Institute Genomics Platform"/>
            <consortium name="The Broad Institute Genome Sequencing Center for Infectious Disease"/>
            <person name="Wu L."/>
            <person name="Ma J."/>
        </authorList>
    </citation>
    <scope>NUCLEOTIDE SEQUENCE [LARGE SCALE GENOMIC DNA]</scope>
    <source>
        <strain evidence="11">CGMCC 4.1467</strain>
    </source>
</reference>
<keyword evidence="5" id="KW-0573">Peptidoglycan synthesis</keyword>
<keyword evidence="6" id="KW-0961">Cell wall biogenesis/degradation</keyword>
<dbReference type="InterPro" id="IPR012338">
    <property type="entry name" value="Beta-lactam/transpept-like"/>
</dbReference>
<dbReference type="EC" id="3.4.-.-" evidence="10"/>
<accession>A0ABW2L3G2</accession>
<dbReference type="PROSITE" id="PS51257">
    <property type="entry name" value="PROKAR_LIPOPROTEIN"/>
    <property type="match status" value="1"/>
</dbReference>
<sequence length="299" mass="32410">MLRHTTLRFLAISAFAFAISSCGGGEPNLYDQGKTHQQTASTPVRVGTIPKQAPPQVVGESAIVIDAESGRVLYAKNADSIRPVASTQKLVTALTVISAGNVNKQVTIQSSDTRCEPTKLYLRPGETYSRTDLMRALIVKSGNDVARALARDVGGSQEGFAVMMNRKAASLGMRHSNFVNPNGLPAQGQYSTARDIAIAARAAYQVPLIRSWTRIKSYTFRYSDGRTKFLENTNRLLKSVPYCDGMKTGTTNAAGRCLVSSGTLNGRSAIVVVLKSNSAHIWKDSEKLLRWALERDAAE</sequence>
<evidence type="ECO:0000313" key="11">
    <source>
        <dbReference type="Proteomes" id="UP001596472"/>
    </source>
</evidence>
<evidence type="ECO:0000256" key="4">
    <source>
        <dbReference type="ARBA" id="ARBA00022960"/>
    </source>
</evidence>
<organism evidence="10 11">
    <name type="scientific">Haloferula chungangensis</name>
    <dbReference type="NCBI Taxonomy" id="1048331"/>
    <lineage>
        <taxon>Bacteria</taxon>
        <taxon>Pseudomonadati</taxon>
        <taxon>Verrucomicrobiota</taxon>
        <taxon>Verrucomicrobiia</taxon>
        <taxon>Verrucomicrobiales</taxon>
        <taxon>Verrucomicrobiaceae</taxon>
        <taxon>Haloferula</taxon>
    </lineage>
</organism>
<evidence type="ECO:0000256" key="6">
    <source>
        <dbReference type="ARBA" id="ARBA00023316"/>
    </source>
</evidence>
<evidence type="ECO:0000313" key="10">
    <source>
        <dbReference type="EMBL" id="MFC7335760.1"/>
    </source>
</evidence>
<protein>
    <submittedName>
        <fullName evidence="10">D-alanyl-D-alanine carboxypeptidase family protein</fullName>
        <ecNumber evidence="10">3.4.-.-</ecNumber>
    </submittedName>
</protein>
<feature type="domain" description="Peptidase S11 D-alanyl-D-alanine carboxypeptidase A N-terminal" evidence="9">
    <location>
        <begin position="52"/>
        <end position="276"/>
    </location>
</feature>
<dbReference type="Pfam" id="PF00768">
    <property type="entry name" value="Peptidase_S11"/>
    <property type="match status" value="1"/>
</dbReference>
<dbReference type="InterPro" id="IPR001967">
    <property type="entry name" value="Peptidase_S11_N"/>
</dbReference>
<feature type="signal peptide" evidence="8">
    <location>
        <begin position="1"/>
        <end position="18"/>
    </location>
</feature>
<proteinExistence type="inferred from homology"/>
<keyword evidence="10" id="KW-0121">Carboxypeptidase</keyword>
<evidence type="ECO:0000256" key="2">
    <source>
        <dbReference type="ARBA" id="ARBA00022729"/>
    </source>
</evidence>
<comment type="similarity">
    <text evidence="1 7">Belongs to the peptidase S11 family.</text>
</comment>